<dbReference type="InterPro" id="IPR004393">
    <property type="entry name" value="NadC"/>
</dbReference>
<name>A0A1N6H9E0_9PROT</name>
<proteinExistence type="inferred from homology"/>
<comment type="catalytic activity">
    <reaction evidence="10">
        <text>nicotinate beta-D-ribonucleotide + CO2 + diphosphate = quinolinate + 5-phospho-alpha-D-ribose 1-diphosphate + 2 H(+)</text>
        <dbReference type="Rhea" id="RHEA:12733"/>
        <dbReference type="ChEBI" id="CHEBI:15378"/>
        <dbReference type="ChEBI" id="CHEBI:16526"/>
        <dbReference type="ChEBI" id="CHEBI:29959"/>
        <dbReference type="ChEBI" id="CHEBI:33019"/>
        <dbReference type="ChEBI" id="CHEBI:57502"/>
        <dbReference type="ChEBI" id="CHEBI:58017"/>
        <dbReference type="EC" id="2.4.2.19"/>
    </reaction>
</comment>
<dbReference type="GO" id="GO:0009435">
    <property type="term" value="P:NAD+ biosynthetic process"/>
    <property type="evidence" value="ECO:0007669"/>
    <property type="project" value="UniProtKB-UniPathway"/>
</dbReference>
<dbReference type="InterPro" id="IPR036068">
    <property type="entry name" value="Nicotinate_pribotase-like_C"/>
</dbReference>
<evidence type="ECO:0000256" key="5">
    <source>
        <dbReference type="ARBA" id="ARBA00011944"/>
    </source>
</evidence>
<dbReference type="STRING" id="44575.SAMN05216419_102046"/>
<dbReference type="SUPFAM" id="SSF51690">
    <property type="entry name" value="Nicotinate/Quinolinate PRTase C-terminal domain-like"/>
    <property type="match status" value="1"/>
</dbReference>
<comment type="function">
    <text evidence="1">Involved in the catabolism of quinolinic acid (QA).</text>
</comment>
<dbReference type="FunFam" id="3.90.1170.20:FF:000001">
    <property type="entry name" value="Nicotinate-nucleotide diphosphorylase (Carboxylating)"/>
    <property type="match status" value="1"/>
</dbReference>
<keyword evidence="16" id="KW-1185">Reference proteome</keyword>
<evidence type="ECO:0000313" key="15">
    <source>
        <dbReference type="EMBL" id="SIO16414.1"/>
    </source>
</evidence>
<evidence type="ECO:0000313" key="16">
    <source>
        <dbReference type="Proteomes" id="UP000185062"/>
    </source>
</evidence>
<dbReference type="eggNOG" id="COG0157">
    <property type="taxonomic scope" value="Bacteria"/>
</dbReference>
<dbReference type="Gene3D" id="3.20.20.70">
    <property type="entry name" value="Aldolase class I"/>
    <property type="match status" value="1"/>
</dbReference>
<dbReference type="InterPro" id="IPR037128">
    <property type="entry name" value="Quinolinate_PRibosylTase_N_sf"/>
</dbReference>
<dbReference type="Pfam" id="PF01729">
    <property type="entry name" value="QRPTase_C"/>
    <property type="match status" value="1"/>
</dbReference>
<dbReference type="UniPathway" id="UPA00253">
    <property type="reaction ID" value="UER00331"/>
</dbReference>
<protein>
    <recommendedName>
        <fullName evidence="11">Probable nicotinate-nucleotide pyrophosphorylase [carboxylating]</fullName>
        <ecNumber evidence="5">2.4.2.19</ecNumber>
    </recommendedName>
    <alternativeName>
        <fullName evidence="9">Quinolinate phosphoribosyltransferase [decarboxylating]</fullName>
    </alternativeName>
</protein>
<evidence type="ECO:0000256" key="1">
    <source>
        <dbReference type="ARBA" id="ARBA00003237"/>
    </source>
</evidence>
<dbReference type="FunFam" id="3.20.20.70:FF:000030">
    <property type="entry name" value="Nicotinate-nucleotide pyrophosphorylase, carboxylating"/>
    <property type="match status" value="1"/>
</dbReference>
<dbReference type="GO" id="GO:0004514">
    <property type="term" value="F:nicotinate-nucleotide diphosphorylase (carboxylating) activity"/>
    <property type="evidence" value="ECO:0007669"/>
    <property type="project" value="UniProtKB-EC"/>
</dbReference>
<keyword evidence="6" id="KW-0662">Pyridine nucleotide biosynthesis</keyword>
<evidence type="ECO:0000256" key="11">
    <source>
        <dbReference type="ARBA" id="ARBA00069173"/>
    </source>
</evidence>
<dbReference type="InterPro" id="IPR022412">
    <property type="entry name" value="Quinolinate_PRibosylTrfase_N"/>
</dbReference>
<dbReference type="AlphaFoldDB" id="A0A1N6H9E0"/>
<dbReference type="GO" id="GO:0034213">
    <property type="term" value="P:quinolinate catabolic process"/>
    <property type="evidence" value="ECO:0007669"/>
    <property type="project" value="TreeGrafter"/>
</dbReference>
<dbReference type="RefSeq" id="WP_028461650.1">
    <property type="nucleotide sequence ID" value="NZ_FSRO01000001.1"/>
</dbReference>
<evidence type="ECO:0000256" key="7">
    <source>
        <dbReference type="ARBA" id="ARBA00022676"/>
    </source>
</evidence>
<evidence type="ECO:0000256" key="10">
    <source>
        <dbReference type="ARBA" id="ARBA00047445"/>
    </source>
</evidence>
<dbReference type="Proteomes" id="UP000185062">
    <property type="component" value="Unassembled WGS sequence"/>
</dbReference>
<dbReference type="EC" id="2.4.2.19" evidence="5"/>
<reference evidence="15 16" key="1">
    <citation type="submission" date="2016-12" db="EMBL/GenBank/DDBJ databases">
        <authorList>
            <person name="Song W.-J."/>
            <person name="Kurnit D.M."/>
        </authorList>
    </citation>
    <scope>NUCLEOTIDE SEQUENCE [LARGE SCALE GENOMIC DNA]</scope>
    <source>
        <strain evidence="15 16">ATCC 49181</strain>
    </source>
</reference>
<dbReference type="InterPro" id="IPR027277">
    <property type="entry name" value="NadC/ModD"/>
</dbReference>
<evidence type="ECO:0000256" key="12">
    <source>
        <dbReference type="PIRNR" id="PIRNR006250"/>
    </source>
</evidence>
<comment type="pathway">
    <text evidence="2">Cofactor biosynthesis; NAD(+) biosynthesis; nicotinate D-ribonucleotide from quinolinate: step 1/1.</text>
</comment>
<evidence type="ECO:0000256" key="4">
    <source>
        <dbReference type="ARBA" id="ARBA00011218"/>
    </source>
</evidence>
<evidence type="ECO:0000256" key="3">
    <source>
        <dbReference type="ARBA" id="ARBA00009400"/>
    </source>
</evidence>
<dbReference type="CDD" id="cd01572">
    <property type="entry name" value="QPRTase"/>
    <property type="match status" value="1"/>
</dbReference>
<feature type="domain" description="Quinolinate phosphoribosyl transferase C-terminal" evidence="13">
    <location>
        <begin position="107"/>
        <end position="276"/>
    </location>
</feature>
<feature type="domain" description="Quinolinate phosphoribosyl transferase N-terminal" evidence="14">
    <location>
        <begin position="22"/>
        <end position="105"/>
    </location>
</feature>
<accession>A0A1N6H9E0</accession>
<dbReference type="NCBIfam" id="TIGR00078">
    <property type="entry name" value="nadC"/>
    <property type="match status" value="1"/>
</dbReference>
<evidence type="ECO:0000259" key="14">
    <source>
        <dbReference type="Pfam" id="PF02749"/>
    </source>
</evidence>
<dbReference type="EMBL" id="FSRO01000001">
    <property type="protein sequence ID" value="SIO16414.1"/>
    <property type="molecule type" value="Genomic_DNA"/>
</dbReference>
<evidence type="ECO:0000256" key="6">
    <source>
        <dbReference type="ARBA" id="ARBA00022642"/>
    </source>
</evidence>
<evidence type="ECO:0000256" key="2">
    <source>
        <dbReference type="ARBA" id="ARBA00004893"/>
    </source>
</evidence>
<dbReference type="PANTHER" id="PTHR32179">
    <property type="entry name" value="NICOTINATE-NUCLEOTIDE PYROPHOSPHORYLASE [CARBOXYLATING]"/>
    <property type="match status" value="1"/>
</dbReference>
<dbReference type="SUPFAM" id="SSF54675">
    <property type="entry name" value="Nicotinate/Quinolinate PRTase N-terminal domain-like"/>
    <property type="match status" value="1"/>
</dbReference>
<gene>
    <name evidence="15" type="ORF">SAMN02743940_1086</name>
</gene>
<sequence>MLDEIRNNVRQALIEDIGEGDLTASLIPAEKNLTAYIINRGVAVLCGIPWFEACFQALSSEIQIHWFAKDGEVVYADQKICEIKGNARILLTAERTALNFLQVLSAVATCTQHYVEAVSGTKAVIVDTRKTLPGLRFAQKYAVKCGGGVNHRFGLYDGILIKENHIIAAGGVRQALSSAQEIAPHGIFIQIEVETLEELQIALTAGAKMILLDNFSLNQLREAVVLASQATGERAILEASGNVTLEKVRRIAETGVDRISIGSLTKDIKAVDLSMRFS</sequence>
<dbReference type="GO" id="GO:0005737">
    <property type="term" value="C:cytoplasm"/>
    <property type="evidence" value="ECO:0007669"/>
    <property type="project" value="TreeGrafter"/>
</dbReference>
<evidence type="ECO:0000259" key="13">
    <source>
        <dbReference type="Pfam" id="PF01729"/>
    </source>
</evidence>
<keyword evidence="8 12" id="KW-0808">Transferase</keyword>
<dbReference type="PANTHER" id="PTHR32179:SF3">
    <property type="entry name" value="NICOTINATE-NUCLEOTIDE PYROPHOSPHORYLASE [CARBOXYLATING]"/>
    <property type="match status" value="1"/>
</dbReference>
<keyword evidence="7 12" id="KW-0328">Glycosyltransferase</keyword>
<dbReference type="InterPro" id="IPR013785">
    <property type="entry name" value="Aldolase_TIM"/>
</dbReference>
<dbReference type="Gene3D" id="3.90.1170.20">
    <property type="entry name" value="Quinolinate phosphoribosyl transferase, N-terminal domain"/>
    <property type="match status" value="1"/>
</dbReference>
<dbReference type="Pfam" id="PF02749">
    <property type="entry name" value="QRPTase_N"/>
    <property type="match status" value="1"/>
</dbReference>
<comment type="subunit">
    <text evidence="4">Hexamer formed by 3 homodimers.</text>
</comment>
<comment type="similarity">
    <text evidence="3 12">Belongs to the NadC/ModD family.</text>
</comment>
<dbReference type="PIRSF" id="PIRSF006250">
    <property type="entry name" value="NadC_ModD"/>
    <property type="match status" value="1"/>
</dbReference>
<evidence type="ECO:0000256" key="8">
    <source>
        <dbReference type="ARBA" id="ARBA00022679"/>
    </source>
</evidence>
<evidence type="ECO:0000256" key="9">
    <source>
        <dbReference type="ARBA" id="ARBA00033102"/>
    </source>
</evidence>
<organism evidence="15 16">
    <name type="scientific">Nitrosomonas cryotolerans ATCC 49181</name>
    <dbReference type="NCBI Taxonomy" id="1131553"/>
    <lineage>
        <taxon>Bacteria</taxon>
        <taxon>Pseudomonadati</taxon>
        <taxon>Pseudomonadota</taxon>
        <taxon>Betaproteobacteria</taxon>
        <taxon>Nitrosomonadales</taxon>
        <taxon>Nitrosomonadaceae</taxon>
        <taxon>Nitrosomonas</taxon>
    </lineage>
</organism>
<dbReference type="InterPro" id="IPR002638">
    <property type="entry name" value="Quinolinate_PRibosylTrfase_C"/>
</dbReference>